<sequence>DIHWLKNGKKITPDIRYKTLEEDNTFTLLIIETVPEDSAQYECVAINSAGEARCEAECLVQAPSSRAPAKAPPKSPGDQAPTVIQPLSDQTMKEGQPVLFKCKISGKPVPQVKWLKGDQPIKPSKYFQMGKEGDVYTLRISEVFPEDEGVYKCVATSPGGQVILSGALSVLAPDSQELAPTLARMADVTVPEGSPAQFRTQISGKPTPNVQWFREGALIPQSPDFQMITEGNNVLLLIASTYEEDSGTFTCKATNSAGQAQVSAKLIVKRRSAAAQQPSVPDQKGGKKVPTKGVTVGQGQSPQVESDQSYTDEGTTSDEPSESVEGFLPEGDESLPWRKPRRTEHTAPWRRGSRVRDRSLDSQMEKQPKWKRQARDRSLDTQKMETRKKVIPWTEESVKLKKSVTEKIAIEKEKVEDVQLKPTRKLSKDAISKERKMSEDITLDKKVKPWTEEDVKLRKVSVDKKQPEKEKLEEVQLKPLRRLSKEVDTIERRLSTDIVSDNKVTPWTEEEVVLKKVSVDKKLIEKQKLEEVQLKPIKKQSKDNDSNERKLSIDTTTDKKITPWTEEEVKLRKISVDKKRPEKEKLEEVHLKPSKKPKDIDQSERKYSVDNLVPEKKAIPWSEEALKLRKVSVDKKLPEKEKLEEVHLKPIQKLLKDVELVSESKTDTEHATPEIKEGEMKKLSGDKIRTEGNIFETNKLKSLESIQTDKLVSDEVIEHSMSDATLKAQQAIKIRKAKQHIGSVLKTAVQKDIQQITEKESEQIEEIEQEQKIKERQKIDNKEILEEDIIQSQKLPWQRDRSKMKEEFSEQALHPKQTSDLPNYVPEELQPNLSLEEKSKIPWMQEAMKLRKSSIQKTEIIKEKLENVQLKHHEVKVREEKQLDLGKDEEKPMIKIQYKKKLTKKEIESDSTTSLIEPLDSKSQESEMTVMRLDTGVTESPVSKTDNDDDHLIKPTKKHVKFIPEPKIEPLESFGPIEEYADVKVIETTDVKTDTTKFTKKGIMKKSHVHEDFQEKDLLDVEVKDVFKPKSEREVSPIELSDKPILPWRRGKQPKESIIPGGLKIEGKPEETSDKPEDTKAQLPWRKKKQQFTEEETTELLKPSEKSIQSKEEKSSDDKILKNVDRIKVYESDETQKTPWGDRKLKAKPEVLDDNISKPDSQVIEDIKLQEESVLTPWGKRKTSVSSGEKLHESIPEIKTAEQIKDVPKATDKPDEKQKVQQTDLPWRRKKSSISQDLEKEPEGAVDQSKYEAFKPDNAVTEIPKSEQDTAQEAPSWRKKKTSLSSPLKEKNIPVNDEKDTEKLKTKKSKTKGEKSETLKVQDKPRHYKGKEIPKPQILERKQIKPTKLMVTSIEDSPLYGSIKLKKIPTKTKKEIESVTIPKVMLKSRIQRFEYPPKEQCPIISELEPMYVDNGILSRNYEEAKTVKKTKRRRVKLPELEKPVLETYVPFEDELQTPVKEDDEDKKQPKERKPKDMPEEPEGRTLKMGKGKLPGPDAEPETVKLKKIPKKPTDEKPEEEEKPKKLVKGKPIDTKPEDDTTFKLKPLKDLPTGEGPEPTIQDEKPVERLQDDIPKDEKEKRPRPRPPKPEEPVDERKLVMGKGKKPPEEEEKDINLRKKQGPPKEDVPETIQLKPWKKDKPEKDKEEKDLSVGKPKPFHTDRPEDDLVPTEVPDEIKPKEKGKKLEPKLEPVESPEVPSQPWRKKKRVLVSTPKGIPNEEPVETELVPTQVSDETTSVERTSEEMKSLAAVTLKQKKTTVKKQEGSEEAEVVEEITWRKELNVATQSLRKQPERQGVLELDYDKPIGDLEIISKKRLEQKITIQESESLLPPRFTQRIEPIITEKEKPVLFTCKVEGIPFPELTWYHNGKEIKPSE</sequence>
<feature type="domain" description="Ig-like" evidence="9">
    <location>
        <begin position="180"/>
        <end position="263"/>
    </location>
</feature>
<dbReference type="InterPro" id="IPR007110">
    <property type="entry name" value="Ig-like_dom"/>
</dbReference>
<feature type="domain" description="Ig-like" evidence="9">
    <location>
        <begin position="81"/>
        <end position="169"/>
    </location>
</feature>
<feature type="region of interest" description="Disordered" evidence="8">
    <location>
        <begin position="795"/>
        <end position="826"/>
    </location>
</feature>
<dbReference type="GO" id="GO:0005737">
    <property type="term" value="C:cytoplasm"/>
    <property type="evidence" value="ECO:0007669"/>
    <property type="project" value="UniProtKB-SubCell"/>
</dbReference>
<name>A0A1B6KHN6_9HEMI</name>
<feature type="region of interest" description="Disordered" evidence="8">
    <location>
        <begin position="907"/>
        <end position="928"/>
    </location>
</feature>
<feature type="compositionally biased region" description="Basic and acidic residues" evidence="8">
    <location>
        <begin position="1311"/>
        <end position="1337"/>
    </location>
</feature>
<feature type="domain" description="Ig-like" evidence="9">
    <location>
        <begin position="1832"/>
        <end position="1876"/>
    </location>
</feature>
<evidence type="ECO:0000256" key="3">
    <source>
        <dbReference type="ARBA" id="ARBA00022443"/>
    </source>
</evidence>
<feature type="compositionally biased region" description="Basic and acidic residues" evidence="8">
    <location>
        <begin position="1561"/>
        <end position="1580"/>
    </location>
</feature>
<evidence type="ECO:0000256" key="8">
    <source>
        <dbReference type="SAM" id="MobiDB-lite"/>
    </source>
</evidence>
<feature type="compositionally biased region" description="Basic and acidic residues" evidence="8">
    <location>
        <begin position="797"/>
        <end position="808"/>
    </location>
</feature>
<evidence type="ECO:0000256" key="5">
    <source>
        <dbReference type="ARBA" id="ARBA00022737"/>
    </source>
</evidence>
<feature type="compositionally biased region" description="Basic and acidic residues" evidence="8">
    <location>
        <begin position="1636"/>
        <end position="1651"/>
    </location>
</feature>
<feature type="compositionally biased region" description="Basic and acidic residues" evidence="8">
    <location>
        <begin position="1288"/>
        <end position="1304"/>
    </location>
</feature>
<feature type="compositionally biased region" description="Polar residues" evidence="8">
    <location>
        <begin position="1727"/>
        <end position="1739"/>
    </location>
</feature>
<dbReference type="PANTHER" id="PTHR47633">
    <property type="entry name" value="IMMUNOGLOBULIN"/>
    <property type="match status" value="1"/>
</dbReference>
<feature type="compositionally biased region" description="Basic and acidic residues" evidence="8">
    <location>
        <begin position="1587"/>
        <end position="1598"/>
    </location>
</feature>
<feature type="compositionally biased region" description="Basic and acidic residues" evidence="8">
    <location>
        <begin position="1189"/>
        <end position="1219"/>
    </location>
</feature>
<evidence type="ECO:0000256" key="2">
    <source>
        <dbReference type="ARBA" id="ARBA00006692"/>
    </source>
</evidence>
<evidence type="ECO:0000313" key="10">
    <source>
        <dbReference type="EMBL" id="JAT10987.1"/>
    </source>
</evidence>
<evidence type="ECO:0000256" key="1">
    <source>
        <dbReference type="ARBA" id="ARBA00004496"/>
    </source>
</evidence>
<feature type="domain" description="Ig-like" evidence="9">
    <location>
        <begin position="1"/>
        <end position="61"/>
    </location>
</feature>
<dbReference type="EMBL" id="GEBQ01028990">
    <property type="protein sequence ID" value="JAT10987.1"/>
    <property type="molecule type" value="Transcribed_RNA"/>
</dbReference>
<protein>
    <recommendedName>
        <fullName evidence="9">Ig-like domain-containing protein</fullName>
    </recommendedName>
</protein>
<evidence type="ECO:0000256" key="4">
    <source>
        <dbReference type="ARBA" id="ARBA00022490"/>
    </source>
</evidence>
<reference evidence="10" key="1">
    <citation type="submission" date="2015-11" db="EMBL/GenBank/DDBJ databases">
        <title>De novo transcriptome assembly of four potential Pierce s Disease insect vectors from Arizona vineyards.</title>
        <authorList>
            <person name="Tassone E.E."/>
        </authorList>
    </citation>
    <scope>NUCLEOTIDE SEQUENCE</scope>
</reference>
<dbReference type="SMART" id="SM00408">
    <property type="entry name" value="IGc2"/>
    <property type="match status" value="3"/>
</dbReference>
<evidence type="ECO:0000259" key="9">
    <source>
        <dbReference type="PROSITE" id="PS50835"/>
    </source>
</evidence>
<dbReference type="Gene3D" id="2.60.40.10">
    <property type="entry name" value="Immunoglobulins"/>
    <property type="match status" value="4"/>
</dbReference>
<comment type="subcellular location">
    <subcellularLocation>
        <location evidence="1">Cytoplasm</location>
    </subcellularLocation>
</comment>
<organism evidence="10">
    <name type="scientific">Graphocephala atropunctata</name>
    <dbReference type="NCBI Taxonomy" id="36148"/>
    <lineage>
        <taxon>Eukaryota</taxon>
        <taxon>Metazoa</taxon>
        <taxon>Ecdysozoa</taxon>
        <taxon>Arthropoda</taxon>
        <taxon>Hexapoda</taxon>
        <taxon>Insecta</taxon>
        <taxon>Pterygota</taxon>
        <taxon>Neoptera</taxon>
        <taxon>Paraneoptera</taxon>
        <taxon>Hemiptera</taxon>
        <taxon>Auchenorrhyncha</taxon>
        <taxon>Membracoidea</taxon>
        <taxon>Cicadellidae</taxon>
        <taxon>Cicadellinae</taxon>
        <taxon>Cicadellini</taxon>
        <taxon>Graphocephala</taxon>
    </lineage>
</organism>
<feature type="compositionally biased region" description="Basic and acidic residues" evidence="8">
    <location>
        <begin position="1102"/>
        <end position="1157"/>
    </location>
</feature>
<feature type="region of interest" description="Disordered" evidence="8">
    <location>
        <begin position="1446"/>
        <end position="1745"/>
    </location>
</feature>
<keyword evidence="3" id="KW-0728">SH3 domain</keyword>
<feature type="compositionally biased region" description="Low complexity" evidence="8">
    <location>
        <begin position="291"/>
        <end position="300"/>
    </location>
</feature>
<feature type="compositionally biased region" description="Basic and acidic residues" evidence="8">
    <location>
        <begin position="1511"/>
        <end position="1548"/>
    </location>
</feature>
<dbReference type="SUPFAM" id="SSF48726">
    <property type="entry name" value="Immunoglobulin"/>
    <property type="match status" value="4"/>
</dbReference>
<feature type="compositionally biased region" description="Basic and acidic residues" evidence="8">
    <location>
        <begin position="1237"/>
        <end position="1255"/>
    </location>
</feature>
<feature type="compositionally biased region" description="Basic and acidic residues" evidence="8">
    <location>
        <begin position="1030"/>
        <end position="1042"/>
    </location>
</feature>
<feature type="region of interest" description="Disordered" evidence="8">
    <location>
        <begin position="273"/>
        <end position="384"/>
    </location>
</feature>
<feature type="non-terminal residue" evidence="10">
    <location>
        <position position="1"/>
    </location>
</feature>
<dbReference type="Pfam" id="PF07679">
    <property type="entry name" value="I-set"/>
    <property type="match status" value="4"/>
</dbReference>
<feature type="region of interest" description="Disordered" evidence="8">
    <location>
        <begin position="580"/>
        <end position="607"/>
    </location>
</feature>
<comment type="similarity">
    <text evidence="2">Belongs to the protein kinase superfamily. CAMK Ser/Thr protein kinase family.</text>
</comment>
<keyword evidence="5" id="KW-0677">Repeat</keyword>
<feature type="coiled-coil region" evidence="7">
    <location>
        <begin position="750"/>
        <end position="787"/>
    </location>
</feature>
<evidence type="ECO:0000256" key="7">
    <source>
        <dbReference type="SAM" id="Coils"/>
    </source>
</evidence>
<dbReference type="InterPro" id="IPR013783">
    <property type="entry name" value="Ig-like_fold"/>
</dbReference>
<feature type="compositionally biased region" description="Basic and acidic residues" evidence="8">
    <location>
        <begin position="1465"/>
        <end position="1485"/>
    </location>
</feature>
<feature type="region of interest" description="Disordered" evidence="8">
    <location>
        <begin position="1178"/>
        <end position="1337"/>
    </location>
</feature>
<dbReference type="InterPro" id="IPR003598">
    <property type="entry name" value="Ig_sub2"/>
</dbReference>
<feature type="region of interest" description="Disordered" evidence="8">
    <location>
        <begin position="934"/>
        <end position="953"/>
    </location>
</feature>
<gene>
    <name evidence="10" type="ORF">g.45921</name>
</gene>
<dbReference type="PROSITE" id="PS50835">
    <property type="entry name" value="IG_LIKE"/>
    <property type="match status" value="4"/>
</dbReference>
<feature type="compositionally biased region" description="Basic and acidic residues" evidence="8">
    <location>
        <begin position="1674"/>
        <end position="1691"/>
    </location>
</feature>
<feature type="compositionally biased region" description="Basic and acidic residues" evidence="8">
    <location>
        <begin position="1065"/>
        <end position="1080"/>
    </location>
</feature>
<keyword evidence="7" id="KW-0175">Coiled coil</keyword>
<accession>A0A1B6KHN6</accession>
<dbReference type="SMART" id="SM00409">
    <property type="entry name" value="IG"/>
    <property type="match status" value="2"/>
</dbReference>
<keyword evidence="4" id="KW-0963">Cytoplasm</keyword>
<feature type="compositionally biased region" description="Basic and acidic residues" evidence="8">
    <location>
        <begin position="354"/>
        <end position="384"/>
    </location>
</feature>
<evidence type="ECO:0000256" key="6">
    <source>
        <dbReference type="ARBA" id="ARBA00023319"/>
    </source>
</evidence>
<dbReference type="InterPro" id="IPR003599">
    <property type="entry name" value="Ig_sub"/>
</dbReference>
<dbReference type="FunFam" id="2.60.40.10:FF:000147">
    <property type="entry name" value="Myosin light chain kinase"/>
    <property type="match status" value="1"/>
</dbReference>
<feature type="region of interest" description="Disordered" evidence="8">
    <location>
        <begin position="1030"/>
        <end position="1159"/>
    </location>
</feature>
<feature type="compositionally biased region" description="Basic and acidic residues" evidence="8">
    <location>
        <begin position="540"/>
        <end position="557"/>
    </location>
</feature>
<feature type="non-terminal residue" evidence="10">
    <location>
        <position position="1876"/>
    </location>
</feature>
<proteinExistence type="inferred from homology"/>
<dbReference type="InterPro" id="IPR036179">
    <property type="entry name" value="Ig-like_dom_sf"/>
</dbReference>
<feature type="region of interest" description="Disordered" evidence="8">
    <location>
        <begin position="534"/>
        <end position="557"/>
    </location>
</feature>
<keyword evidence="6" id="KW-0393">Immunoglobulin domain</keyword>
<feature type="compositionally biased region" description="Polar residues" evidence="8">
    <location>
        <begin position="301"/>
        <end position="314"/>
    </location>
</feature>
<dbReference type="FunFam" id="2.60.40.10:FF:001311">
    <property type="entry name" value="Sallimus, isoform U"/>
    <property type="match status" value="1"/>
</dbReference>
<dbReference type="InterPro" id="IPR013098">
    <property type="entry name" value="Ig_I-set"/>
</dbReference>